<reference evidence="3 4" key="1">
    <citation type="submission" date="2020-05" db="EMBL/GenBank/DDBJ databases">
        <title>Identification and distribution of gene clusters putatively required for synthesis of sphingolipid metabolism inhibitors in phylogenetically diverse species of the filamentous fungus Fusarium.</title>
        <authorList>
            <person name="Kim H.-S."/>
            <person name="Busman M."/>
            <person name="Brown D.W."/>
            <person name="Divon H."/>
            <person name="Uhlig S."/>
            <person name="Proctor R.H."/>
        </authorList>
    </citation>
    <scope>NUCLEOTIDE SEQUENCE [LARGE SCALE GENOMIC DNA]</scope>
    <source>
        <strain evidence="3 4">NRRL 36939</strain>
    </source>
</reference>
<sequence>MPSLFSTLSVLALAATQVSSHVIMVEPHPFNLDTEPLYQTWPLSEDLPFPCQGRTEHPEQVTKVTAGKTQLVKFWGSAVHGGGSCQFSVAYGKEPPKDPKKWHTIYSIIGGCPAEAEGNIASTGTDPHGRENGKECGDDKGKECTKQFNIPIPKDMQNGPATFAWTWFNKIGNREMYMVCSAIEVVGGKDDSSYVDTLPTIFRANIPGECTTGASGSVINFPEPGDFGKIYEQGTPGSEGTCAKGVEPNFKDDAAAPEPEKPAESAPAQPSAPAPAPEQPSTPVEGAPAAPSAPVQPSVPAPSSMVTMPSTPAQPTDAPAPVDSTKPEAGAPAWSGEFQACPSDVKSGIIHCFSETTWGICNGGWAFVSKVAEGTKCIDGAIATEVKDSLEDHYRLYYSNNADHVMGKMEAPYKSRVVDFTSLYQQYLRDLMVWVENNVTPTTPTEYTVVED</sequence>
<name>A0A8H5KUA9_9HYPO</name>
<evidence type="ECO:0000256" key="1">
    <source>
        <dbReference type="SAM" id="MobiDB-lite"/>
    </source>
</evidence>
<feature type="region of interest" description="Disordered" evidence="1">
    <location>
        <begin position="227"/>
        <end position="331"/>
    </location>
</feature>
<feature type="compositionally biased region" description="Polar residues" evidence="1">
    <location>
        <begin position="305"/>
        <end position="314"/>
    </location>
</feature>
<dbReference type="PANTHER" id="PTHR36182">
    <property type="entry name" value="PROTEIN, PUTATIVE (AFU_ORTHOLOGUE AFUA_6G10930)-RELATED"/>
    <property type="match status" value="1"/>
</dbReference>
<keyword evidence="2" id="KW-0732">Signal</keyword>
<dbReference type="Gene3D" id="2.70.50.70">
    <property type="match status" value="1"/>
</dbReference>
<keyword evidence="4" id="KW-1185">Reference proteome</keyword>
<dbReference type="Proteomes" id="UP000546213">
    <property type="component" value="Unassembled WGS sequence"/>
</dbReference>
<dbReference type="PANTHER" id="PTHR36182:SF2">
    <property type="entry name" value="LYTIC POLYSACCHARIDE MONOOXYGENASE"/>
    <property type="match status" value="1"/>
</dbReference>
<dbReference type="OrthoDB" id="2342176at2759"/>
<feature type="signal peptide" evidence="2">
    <location>
        <begin position="1"/>
        <end position="20"/>
    </location>
</feature>
<dbReference type="AlphaFoldDB" id="A0A8H5KUA9"/>
<evidence type="ECO:0000256" key="2">
    <source>
        <dbReference type="SAM" id="SignalP"/>
    </source>
</evidence>
<feature type="compositionally biased region" description="Low complexity" evidence="1">
    <location>
        <begin position="287"/>
        <end position="304"/>
    </location>
</feature>
<accession>A0A8H5KUA9</accession>
<proteinExistence type="predicted"/>
<comment type="caution">
    <text evidence="3">The sequence shown here is derived from an EMBL/GenBank/DDBJ whole genome shotgun (WGS) entry which is preliminary data.</text>
</comment>
<feature type="compositionally biased region" description="Basic and acidic residues" evidence="1">
    <location>
        <begin position="249"/>
        <end position="263"/>
    </location>
</feature>
<dbReference type="EMBL" id="JAAOAS010000349">
    <property type="protein sequence ID" value="KAF5578786.1"/>
    <property type="molecule type" value="Genomic_DNA"/>
</dbReference>
<feature type="compositionally biased region" description="Pro residues" evidence="1">
    <location>
        <begin position="270"/>
        <end position="280"/>
    </location>
</feature>
<evidence type="ECO:0000313" key="3">
    <source>
        <dbReference type="EMBL" id="KAF5578786.1"/>
    </source>
</evidence>
<evidence type="ECO:0000313" key="4">
    <source>
        <dbReference type="Proteomes" id="UP000546213"/>
    </source>
</evidence>
<feature type="chain" id="PRO_5034240336" evidence="2">
    <location>
        <begin position="21"/>
        <end position="452"/>
    </location>
</feature>
<gene>
    <name evidence="3" type="ORF">FPCIR_11438</name>
</gene>
<protein>
    <submittedName>
        <fullName evidence="3">Spore coat SP96</fullName>
    </submittedName>
</protein>
<organism evidence="3 4">
    <name type="scientific">Fusarium pseudocircinatum</name>
    <dbReference type="NCBI Taxonomy" id="56676"/>
    <lineage>
        <taxon>Eukaryota</taxon>
        <taxon>Fungi</taxon>
        <taxon>Dikarya</taxon>
        <taxon>Ascomycota</taxon>
        <taxon>Pezizomycotina</taxon>
        <taxon>Sordariomycetes</taxon>
        <taxon>Hypocreomycetidae</taxon>
        <taxon>Hypocreales</taxon>
        <taxon>Nectriaceae</taxon>
        <taxon>Fusarium</taxon>
        <taxon>Fusarium fujikuroi species complex</taxon>
    </lineage>
</organism>